<keyword evidence="2" id="KW-1185">Reference proteome</keyword>
<protein>
    <submittedName>
        <fullName evidence="3">Secreted protein</fullName>
    </submittedName>
</protein>
<evidence type="ECO:0000313" key="2">
    <source>
        <dbReference type="Proteomes" id="UP000050761"/>
    </source>
</evidence>
<dbReference type="Proteomes" id="UP000050761">
    <property type="component" value="Unassembled WGS sequence"/>
</dbReference>
<dbReference type="WBParaSite" id="HPBE_0001006801-mRNA-1">
    <property type="protein sequence ID" value="HPBE_0001006801-mRNA-1"/>
    <property type="gene ID" value="HPBE_0001006801"/>
</dbReference>
<reference evidence="3" key="2">
    <citation type="submission" date="2019-09" db="UniProtKB">
        <authorList>
            <consortium name="WormBaseParasite"/>
        </authorList>
    </citation>
    <scope>IDENTIFICATION</scope>
</reference>
<dbReference type="EMBL" id="UZAH01026639">
    <property type="protein sequence ID" value="VDO83482.1"/>
    <property type="molecule type" value="Genomic_DNA"/>
</dbReference>
<dbReference type="AlphaFoldDB" id="A0A183FQN6"/>
<organism evidence="2 3">
    <name type="scientific">Heligmosomoides polygyrus</name>
    <name type="common">Parasitic roundworm</name>
    <dbReference type="NCBI Taxonomy" id="6339"/>
    <lineage>
        <taxon>Eukaryota</taxon>
        <taxon>Metazoa</taxon>
        <taxon>Ecdysozoa</taxon>
        <taxon>Nematoda</taxon>
        <taxon>Chromadorea</taxon>
        <taxon>Rhabditida</taxon>
        <taxon>Rhabditina</taxon>
        <taxon>Rhabditomorpha</taxon>
        <taxon>Strongyloidea</taxon>
        <taxon>Heligmosomidae</taxon>
        <taxon>Heligmosomoides</taxon>
    </lineage>
</organism>
<evidence type="ECO:0000313" key="1">
    <source>
        <dbReference type="EMBL" id="VDO83482.1"/>
    </source>
</evidence>
<sequence>MALSGAFFPLATNCLQQREKNPPRDRRPTNWCSAADECECNRPQMGMGPGYASGRTNEDNSFLADSIIPGQKRTTEELQTWEL</sequence>
<accession>A0A183FQN6</accession>
<evidence type="ECO:0000313" key="3">
    <source>
        <dbReference type="WBParaSite" id="HPBE_0001006801-mRNA-1"/>
    </source>
</evidence>
<name>A0A183FQN6_HELPZ</name>
<proteinExistence type="predicted"/>
<accession>A0A3P8CGZ7</accession>
<reference evidence="1 2" key="1">
    <citation type="submission" date="2018-11" db="EMBL/GenBank/DDBJ databases">
        <authorList>
            <consortium name="Pathogen Informatics"/>
        </authorList>
    </citation>
    <scope>NUCLEOTIDE SEQUENCE [LARGE SCALE GENOMIC DNA]</scope>
</reference>
<gene>
    <name evidence="1" type="ORF">HPBE_LOCUS10069</name>
</gene>